<gene>
    <name evidence="3" type="ORF">MJA45_25330</name>
</gene>
<dbReference type="AlphaFoldDB" id="A0AA96REI0"/>
<dbReference type="InterPro" id="IPR011008">
    <property type="entry name" value="Dimeric_a/b-barrel"/>
</dbReference>
<dbReference type="SUPFAM" id="SSF54909">
    <property type="entry name" value="Dimeric alpha+beta barrel"/>
    <property type="match status" value="1"/>
</dbReference>
<dbReference type="Gene3D" id="3.30.70.1060">
    <property type="entry name" value="Dimeric alpha+beta barrel"/>
    <property type="match status" value="1"/>
</dbReference>
<reference evidence="3 4" key="1">
    <citation type="submission" date="2022-02" db="EMBL/GenBank/DDBJ databases">
        <title>Paenibacillus sp. MBLB1776 Whole Genome Shotgun Sequencing.</title>
        <authorList>
            <person name="Hwang C.Y."/>
            <person name="Cho E.-S."/>
            <person name="Seo M.-J."/>
        </authorList>
    </citation>
    <scope>NUCLEOTIDE SEQUENCE [LARGE SCALE GENOMIC DNA]</scope>
    <source>
        <strain evidence="3 4">MBLB1776</strain>
    </source>
</reference>
<feature type="domain" description="YCII-related" evidence="2">
    <location>
        <begin position="1"/>
        <end position="103"/>
    </location>
</feature>
<dbReference type="RefSeq" id="WP_315604677.1">
    <property type="nucleotide sequence ID" value="NZ_CP130318.1"/>
</dbReference>
<proteinExistence type="inferred from homology"/>
<dbReference type="PANTHER" id="PTHR35174:SF3">
    <property type="entry name" value="BLL7171 PROTEIN"/>
    <property type="match status" value="1"/>
</dbReference>
<dbReference type="Pfam" id="PF03795">
    <property type="entry name" value="YCII"/>
    <property type="match status" value="1"/>
</dbReference>
<protein>
    <submittedName>
        <fullName evidence="3">YciI family protein</fullName>
    </submittedName>
</protein>
<dbReference type="EMBL" id="CP130318">
    <property type="protein sequence ID" value="WNQ10902.1"/>
    <property type="molecule type" value="Genomic_DNA"/>
</dbReference>
<sequence>MHYTVLFYESQEEFAQRQDPEKKEEYLAGWTHYVKALRESGVVVSSSGLYPPEAATSLRRRDGKMVVQDGPITETKEQLGGFFVIDVPDMEAALEWAARCPNNAVEVRPNLPPVR</sequence>
<dbReference type="PANTHER" id="PTHR35174">
    <property type="entry name" value="BLL7171 PROTEIN-RELATED"/>
    <property type="match status" value="1"/>
</dbReference>
<keyword evidence="4" id="KW-1185">Reference proteome</keyword>
<accession>A0AA96REI0</accession>
<comment type="similarity">
    <text evidence="1">Belongs to the YciI family.</text>
</comment>
<dbReference type="KEGG" id="paun:MJA45_25330"/>
<evidence type="ECO:0000259" key="2">
    <source>
        <dbReference type="Pfam" id="PF03795"/>
    </source>
</evidence>
<evidence type="ECO:0000256" key="1">
    <source>
        <dbReference type="ARBA" id="ARBA00007689"/>
    </source>
</evidence>
<name>A0AA96REI0_9BACL</name>
<organism evidence="3 4">
    <name type="scientific">Paenibacillus aurantius</name>
    <dbReference type="NCBI Taxonomy" id="2918900"/>
    <lineage>
        <taxon>Bacteria</taxon>
        <taxon>Bacillati</taxon>
        <taxon>Bacillota</taxon>
        <taxon>Bacilli</taxon>
        <taxon>Bacillales</taxon>
        <taxon>Paenibacillaceae</taxon>
        <taxon>Paenibacillus</taxon>
    </lineage>
</organism>
<evidence type="ECO:0000313" key="3">
    <source>
        <dbReference type="EMBL" id="WNQ10902.1"/>
    </source>
</evidence>
<dbReference type="InterPro" id="IPR005545">
    <property type="entry name" value="YCII"/>
</dbReference>
<evidence type="ECO:0000313" key="4">
    <source>
        <dbReference type="Proteomes" id="UP001305702"/>
    </source>
</evidence>
<dbReference type="Proteomes" id="UP001305702">
    <property type="component" value="Chromosome"/>
</dbReference>